<dbReference type="InterPro" id="IPR050266">
    <property type="entry name" value="AB_hydrolase_sf"/>
</dbReference>
<sequence>MPMATCHKQIIQYEEKGHGEPVILIHGVGMDHTMWTKQVDALSKYYRVIVYDMLGHGGSDKPPAPYNLSQFVNQLVALMNVLQVESAHIVGFSMGGMVAQAMAIMHPEKVRTLTVMSAVANRSEQQQKSVLSRVTAVKESGASGTVEPAISRWFNKEFIDQNKKTINLIRERLNNNDPSAYLAAYTLFAAADQELWPMLSQISHPTLILTGENDIGSTPEMAKAMHSAIPHSKIVIVPEGKHMLPIEMADIVNDTIHSFISSIRRLAKCQN</sequence>
<evidence type="ECO:0000313" key="4">
    <source>
        <dbReference type="Proteomes" id="UP001596505"/>
    </source>
</evidence>
<accession>A0ABW2PXS3</accession>
<evidence type="ECO:0000259" key="2">
    <source>
        <dbReference type="Pfam" id="PF00561"/>
    </source>
</evidence>
<gene>
    <name evidence="3" type="ORF">ACFQRG_14370</name>
</gene>
<evidence type="ECO:0000313" key="3">
    <source>
        <dbReference type="EMBL" id="MFC7394138.1"/>
    </source>
</evidence>
<keyword evidence="4" id="KW-1185">Reference proteome</keyword>
<dbReference type="InterPro" id="IPR000073">
    <property type="entry name" value="AB_hydrolase_1"/>
</dbReference>
<feature type="domain" description="AB hydrolase-1" evidence="2">
    <location>
        <begin position="21"/>
        <end position="247"/>
    </location>
</feature>
<dbReference type="RefSeq" id="WP_380967206.1">
    <property type="nucleotide sequence ID" value="NZ_JBHTCO010000019.1"/>
</dbReference>
<dbReference type="SUPFAM" id="SSF53474">
    <property type="entry name" value="alpha/beta-Hydrolases"/>
    <property type="match status" value="1"/>
</dbReference>
<keyword evidence="1 3" id="KW-0378">Hydrolase</keyword>
<dbReference type="PRINTS" id="PR00111">
    <property type="entry name" value="ABHYDROLASE"/>
</dbReference>
<dbReference type="PANTHER" id="PTHR43798:SF31">
    <property type="entry name" value="AB HYDROLASE SUPERFAMILY PROTEIN YCLE"/>
    <property type="match status" value="1"/>
</dbReference>
<dbReference type="InterPro" id="IPR029058">
    <property type="entry name" value="AB_hydrolase_fold"/>
</dbReference>
<reference evidence="4" key="1">
    <citation type="journal article" date="2019" name="Int. J. Syst. Evol. Microbiol.">
        <title>The Global Catalogue of Microorganisms (GCM) 10K type strain sequencing project: providing services to taxonomists for standard genome sequencing and annotation.</title>
        <authorList>
            <consortium name="The Broad Institute Genomics Platform"/>
            <consortium name="The Broad Institute Genome Sequencing Center for Infectious Disease"/>
            <person name="Wu L."/>
            <person name="Ma J."/>
        </authorList>
    </citation>
    <scope>NUCLEOTIDE SEQUENCE [LARGE SCALE GENOMIC DNA]</scope>
    <source>
        <strain evidence="4">CGMCC 1.16305</strain>
    </source>
</reference>
<comment type="caution">
    <text evidence="3">The sequence shown here is derived from an EMBL/GenBank/DDBJ whole genome shotgun (WGS) entry which is preliminary data.</text>
</comment>
<dbReference type="Gene3D" id="3.40.50.1820">
    <property type="entry name" value="alpha/beta hydrolase"/>
    <property type="match status" value="1"/>
</dbReference>
<organism evidence="3 4">
    <name type="scientific">Scopulibacillus cellulosilyticus</name>
    <dbReference type="NCBI Taxonomy" id="2665665"/>
    <lineage>
        <taxon>Bacteria</taxon>
        <taxon>Bacillati</taxon>
        <taxon>Bacillota</taxon>
        <taxon>Bacilli</taxon>
        <taxon>Bacillales</taxon>
        <taxon>Sporolactobacillaceae</taxon>
        <taxon>Scopulibacillus</taxon>
    </lineage>
</organism>
<name>A0ABW2PXS3_9BACL</name>
<dbReference type="EMBL" id="JBHTCO010000019">
    <property type="protein sequence ID" value="MFC7394138.1"/>
    <property type="molecule type" value="Genomic_DNA"/>
</dbReference>
<dbReference type="PANTHER" id="PTHR43798">
    <property type="entry name" value="MONOACYLGLYCEROL LIPASE"/>
    <property type="match status" value="1"/>
</dbReference>
<dbReference type="Pfam" id="PF00561">
    <property type="entry name" value="Abhydrolase_1"/>
    <property type="match status" value="1"/>
</dbReference>
<evidence type="ECO:0000256" key="1">
    <source>
        <dbReference type="ARBA" id="ARBA00022801"/>
    </source>
</evidence>
<dbReference type="Proteomes" id="UP001596505">
    <property type="component" value="Unassembled WGS sequence"/>
</dbReference>
<protein>
    <submittedName>
        <fullName evidence="3">Alpha/beta fold hydrolase</fullName>
    </submittedName>
</protein>
<proteinExistence type="predicted"/>
<dbReference type="GO" id="GO:0016787">
    <property type="term" value="F:hydrolase activity"/>
    <property type="evidence" value="ECO:0007669"/>
    <property type="project" value="UniProtKB-KW"/>
</dbReference>